<feature type="transmembrane region" description="Helical" evidence="1">
    <location>
        <begin position="12"/>
        <end position="31"/>
    </location>
</feature>
<reference evidence="3" key="1">
    <citation type="journal article" date="2019" name="Int. J. Syst. Evol. Microbiol.">
        <title>The Global Catalogue of Microorganisms (GCM) 10K type strain sequencing project: providing services to taxonomists for standard genome sequencing and annotation.</title>
        <authorList>
            <consortium name="The Broad Institute Genomics Platform"/>
            <consortium name="The Broad Institute Genome Sequencing Center for Infectious Disease"/>
            <person name="Wu L."/>
            <person name="Ma J."/>
        </authorList>
    </citation>
    <scope>NUCLEOTIDE SEQUENCE [LARGE SCALE GENOMIC DNA]</scope>
    <source>
        <strain evidence="3">JCM 17589</strain>
    </source>
</reference>
<name>A0ABP7YCN4_9ACTN</name>
<gene>
    <name evidence="2" type="ORF">GCM10022285_26300</name>
</gene>
<protein>
    <recommendedName>
        <fullName evidence="4">ABC transporter permease</fullName>
    </recommendedName>
</protein>
<comment type="caution">
    <text evidence="2">The sequence shown here is derived from an EMBL/GenBank/DDBJ whole genome shotgun (WGS) entry which is preliminary data.</text>
</comment>
<evidence type="ECO:0000256" key="1">
    <source>
        <dbReference type="SAM" id="Phobius"/>
    </source>
</evidence>
<organism evidence="2 3">
    <name type="scientific">Streptomyces tunisiensis</name>
    <dbReference type="NCBI Taxonomy" id="948699"/>
    <lineage>
        <taxon>Bacteria</taxon>
        <taxon>Bacillati</taxon>
        <taxon>Actinomycetota</taxon>
        <taxon>Actinomycetes</taxon>
        <taxon>Kitasatosporales</taxon>
        <taxon>Streptomycetaceae</taxon>
        <taxon>Streptomyces</taxon>
    </lineage>
</organism>
<keyword evidence="1" id="KW-0472">Membrane</keyword>
<keyword evidence="1" id="KW-1133">Transmembrane helix</keyword>
<evidence type="ECO:0000313" key="2">
    <source>
        <dbReference type="EMBL" id="GAA4134073.1"/>
    </source>
</evidence>
<dbReference type="RefSeq" id="WP_346156351.1">
    <property type="nucleotide sequence ID" value="NZ_BAABBU010000013.1"/>
</dbReference>
<dbReference type="Proteomes" id="UP001501845">
    <property type="component" value="Unassembled WGS sequence"/>
</dbReference>
<sequence length="42" mass="4903">MRGRVHEVRLPVLPVGTVALVFVLLLVFDRLTSWAEEARNRW</sequence>
<keyword evidence="1" id="KW-0812">Transmembrane</keyword>
<dbReference type="EMBL" id="BAABBU010000013">
    <property type="protein sequence ID" value="GAA4134073.1"/>
    <property type="molecule type" value="Genomic_DNA"/>
</dbReference>
<keyword evidence="3" id="KW-1185">Reference proteome</keyword>
<evidence type="ECO:0008006" key="4">
    <source>
        <dbReference type="Google" id="ProtNLM"/>
    </source>
</evidence>
<accession>A0ABP7YCN4</accession>
<proteinExistence type="predicted"/>
<evidence type="ECO:0000313" key="3">
    <source>
        <dbReference type="Proteomes" id="UP001501845"/>
    </source>
</evidence>